<evidence type="ECO:0000256" key="7">
    <source>
        <dbReference type="RuleBase" id="RU003792"/>
    </source>
</evidence>
<dbReference type="HAMAP" id="MF_00171">
    <property type="entry name" value="TruA"/>
    <property type="match status" value="1"/>
</dbReference>
<evidence type="ECO:0000313" key="9">
    <source>
        <dbReference type="EMBL" id="POR01835.1"/>
    </source>
</evidence>
<dbReference type="EMBL" id="LPWH01000064">
    <property type="protein sequence ID" value="POR01835.1"/>
    <property type="molecule type" value="Genomic_DNA"/>
</dbReference>
<dbReference type="InterPro" id="IPR020097">
    <property type="entry name" value="PsdUridine_synth_TruA_a/b_dom"/>
</dbReference>
<comment type="caution">
    <text evidence="9">The sequence shown here is derived from an EMBL/GenBank/DDBJ whole genome shotgun (WGS) entry which is preliminary data.</text>
</comment>
<gene>
    <name evidence="4" type="primary">truA</name>
    <name evidence="9" type="ORF">AU468_07670</name>
</gene>
<feature type="domain" description="Pseudouridine synthase I TruA alpha/beta" evidence="8">
    <location>
        <begin position="3"/>
        <end position="100"/>
    </location>
</feature>
<protein>
    <recommendedName>
        <fullName evidence="4">tRNA pseudouridine synthase A</fullName>
        <ecNumber evidence="4">5.4.99.12</ecNumber>
    </recommendedName>
    <alternativeName>
        <fullName evidence="4">tRNA pseudouridine(38-40) synthase</fullName>
    </alternativeName>
    <alternativeName>
        <fullName evidence="4">tRNA pseudouridylate synthase I</fullName>
    </alternativeName>
    <alternativeName>
        <fullName evidence="4">tRNA-uridine isomerase I</fullName>
    </alternativeName>
</protein>
<evidence type="ECO:0000256" key="6">
    <source>
        <dbReference type="PIRSR" id="PIRSR001430-2"/>
    </source>
</evidence>
<dbReference type="GO" id="GO:0031119">
    <property type="term" value="P:tRNA pseudouridine synthesis"/>
    <property type="evidence" value="ECO:0007669"/>
    <property type="project" value="UniProtKB-UniRule"/>
</dbReference>
<reference evidence="10" key="1">
    <citation type="submission" date="2015-12" db="EMBL/GenBank/DDBJ databases">
        <authorList>
            <person name="Lodha T.D."/>
            <person name="Chintalapati S."/>
            <person name="Chintalapati V.R."/>
            <person name="Sravanthi T."/>
        </authorList>
    </citation>
    <scope>NUCLEOTIDE SEQUENCE [LARGE SCALE GENOMIC DNA]</scope>
    <source>
        <strain evidence="10">JC133</strain>
    </source>
</reference>
<comment type="catalytic activity">
    <reaction evidence="4 7">
        <text>uridine(38/39/40) in tRNA = pseudouridine(38/39/40) in tRNA</text>
        <dbReference type="Rhea" id="RHEA:22376"/>
        <dbReference type="Rhea" id="RHEA-COMP:10085"/>
        <dbReference type="Rhea" id="RHEA-COMP:10087"/>
        <dbReference type="ChEBI" id="CHEBI:65314"/>
        <dbReference type="ChEBI" id="CHEBI:65315"/>
        <dbReference type="EC" id="5.4.99.12"/>
    </reaction>
</comment>
<accession>A0A2S4JQP1</accession>
<dbReference type="PANTHER" id="PTHR11142">
    <property type="entry name" value="PSEUDOURIDYLATE SYNTHASE"/>
    <property type="match status" value="1"/>
</dbReference>
<feature type="active site" description="Nucleophile" evidence="4 5">
    <location>
        <position position="47"/>
    </location>
</feature>
<dbReference type="InterPro" id="IPR001406">
    <property type="entry name" value="PsdUridine_synth_TruA"/>
</dbReference>
<feature type="binding site" evidence="4 6">
    <location>
        <position position="106"/>
    </location>
    <ligand>
        <name>substrate</name>
    </ligand>
</feature>
<keyword evidence="10" id="KW-1185">Reference proteome</keyword>
<comment type="similarity">
    <text evidence="1 4 7">Belongs to the tRNA pseudouridine synthase TruA family.</text>
</comment>
<feature type="domain" description="Pseudouridine synthase I TruA alpha/beta" evidence="8">
    <location>
        <begin position="140"/>
        <end position="246"/>
    </location>
</feature>
<evidence type="ECO:0000256" key="2">
    <source>
        <dbReference type="ARBA" id="ARBA00022694"/>
    </source>
</evidence>
<dbReference type="Pfam" id="PF01416">
    <property type="entry name" value="PseudoU_synth_1"/>
    <property type="match status" value="2"/>
</dbReference>
<keyword evidence="3 4" id="KW-0413">Isomerase</keyword>
<dbReference type="InterPro" id="IPR020095">
    <property type="entry name" value="PsdUridine_synth_TruA_C"/>
</dbReference>
<dbReference type="FunFam" id="3.30.70.580:FF:000001">
    <property type="entry name" value="tRNA pseudouridine synthase A"/>
    <property type="match status" value="1"/>
</dbReference>
<evidence type="ECO:0000259" key="8">
    <source>
        <dbReference type="Pfam" id="PF01416"/>
    </source>
</evidence>
<comment type="caution">
    <text evidence="4">Lacks conserved residue(s) required for the propagation of feature annotation.</text>
</comment>
<dbReference type="PIRSF" id="PIRSF001430">
    <property type="entry name" value="tRNA_psdUrid_synth"/>
    <property type="match status" value="1"/>
</dbReference>
<dbReference type="GO" id="GO:0160147">
    <property type="term" value="F:tRNA pseudouridine(38-40) synthase activity"/>
    <property type="evidence" value="ECO:0007669"/>
    <property type="project" value="UniProtKB-EC"/>
</dbReference>
<dbReference type="CDD" id="cd02570">
    <property type="entry name" value="PseudoU_synth_EcTruA"/>
    <property type="match status" value="1"/>
</dbReference>
<sequence>MRVAYDGTHFCGYQIQRSDRTVQGELEAALERLLGEPVRTVCAGRTDTGVHALGQYVSFSAPSSRIEPVSFAPALNSILPDDVSVVSSRLVPDDFHAQYSARQRHYRYYLYAAPVILPHRRRYAWRIPQFPSLARMNRDAEALVGTRDFSAFAMLGGEQRSTVRTVSYARFQPDRDEGLEFCIGATGFLRRMVRSIVGTLVERERLRLRGQEVTTPLEEILARGDRRGAGTTAPPWGLFLYDVDYDPD</sequence>
<dbReference type="AlphaFoldDB" id="A0A2S4JQP1"/>
<dbReference type="Gene3D" id="3.30.70.660">
    <property type="entry name" value="Pseudouridine synthase I, catalytic domain, C-terminal subdomain"/>
    <property type="match status" value="1"/>
</dbReference>
<comment type="subunit">
    <text evidence="4">Homodimer.</text>
</comment>
<dbReference type="NCBIfam" id="TIGR00071">
    <property type="entry name" value="hisT_truA"/>
    <property type="match status" value="1"/>
</dbReference>
<comment type="function">
    <text evidence="4">Formation of pseudouridine at positions 38, 39 and 40 in the anticodon stem and loop of transfer RNAs.</text>
</comment>
<keyword evidence="2 4" id="KW-0819">tRNA processing</keyword>
<dbReference type="SUPFAM" id="SSF55120">
    <property type="entry name" value="Pseudouridine synthase"/>
    <property type="match status" value="1"/>
</dbReference>
<dbReference type="GO" id="GO:0003723">
    <property type="term" value="F:RNA binding"/>
    <property type="evidence" value="ECO:0007669"/>
    <property type="project" value="InterPro"/>
</dbReference>
<organism evidence="9 10">
    <name type="scientific">Alkalispirochaeta sphaeroplastigenens</name>
    <dbReference type="NCBI Taxonomy" id="1187066"/>
    <lineage>
        <taxon>Bacteria</taxon>
        <taxon>Pseudomonadati</taxon>
        <taxon>Spirochaetota</taxon>
        <taxon>Spirochaetia</taxon>
        <taxon>Spirochaetales</taxon>
        <taxon>Spirochaetaceae</taxon>
        <taxon>Alkalispirochaeta</taxon>
    </lineage>
</organism>
<evidence type="ECO:0000256" key="1">
    <source>
        <dbReference type="ARBA" id="ARBA00009375"/>
    </source>
</evidence>
<dbReference type="Gene3D" id="3.30.70.580">
    <property type="entry name" value="Pseudouridine synthase I, catalytic domain, N-terminal subdomain"/>
    <property type="match status" value="1"/>
</dbReference>
<proteinExistence type="inferred from homology"/>
<name>A0A2S4JQP1_9SPIO</name>
<evidence type="ECO:0000313" key="10">
    <source>
        <dbReference type="Proteomes" id="UP000237350"/>
    </source>
</evidence>
<dbReference type="PANTHER" id="PTHR11142:SF0">
    <property type="entry name" value="TRNA PSEUDOURIDINE SYNTHASE-LIKE 1"/>
    <property type="match status" value="1"/>
</dbReference>
<evidence type="ECO:0000256" key="5">
    <source>
        <dbReference type="PIRSR" id="PIRSR001430-1"/>
    </source>
</evidence>
<evidence type="ECO:0000256" key="3">
    <source>
        <dbReference type="ARBA" id="ARBA00023235"/>
    </source>
</evidence>
<dbReference type="InterPro" id="IPR020094">
    <property type="entry name" value="TruA/RsuA/RluB/E/F_N"/>
</dbReference>
<dbReference type="InterPro" id="IPR020103">
    <property type="entry name" value="PsdUridine_synth_cat_dom_sf"/>
</dbReference>
<evidence type="ECO:0000256" key="4">
    <source>
        <dbReference type="HAMAP-Rule" id="MF_00171"/>
    </source>
</evidence>
<dbReference type="Proteomes" id="UP000237350">
    <property type="component" value="Unassembled WGS sequence"/>
</dbReference>
<dbReference type="EC" id="5.4.99.12" evidence="4"/>